<proteinExistence type="predicted"/>
<organism evidence="1 2">
    <name type="scientific">Stephania japonica</name>
    <dbReference type="NCBI Taxonomy" id="461633"/>
    <lineage>
        <taxon>Eukaryota</taxon>
        <taxon>Viridiplantae</taxon>
        <taxon>Streptophyta</taxon>
        <taxon>Embryophyta</taxon>
        <taxon>Tracheophyta</taxon>
        <taxon>Spermatophyta</taxon>
        <taxon>Magnoliopsida</taxon>
        <taxon>Ranunculales</taxon>
        <taxon>Menispermaceae</taxon>
        <taxon>Menispermoideae</taxon>
        <taxon>Cissampelideae</taxon>
        <taxon>Stephania</taxon>
    </lineage>
</organism>
<comment type="caution">
    <text evidence="1">The sequence shown here is derived from an EMBL/GenBank/DDBJ whole genome shotgun (WGS) entry which is preliminary data.</text>
</comment>
<reference evidence="1 2" key="1">
    <citation type="submission" date="2024-01" db="EMBL/GenBank/DDBJ databases">
        <title>Genome assemblies of Stephania.</title>
        <authorList>
            <person name="Yang L."/>
        </authorList>
    </citation>
    <scope>NUCLEOTIDE SEQUENCE [LARGE SCALE GENOMIC DNA]</scope>
    <source>
        <strain evidence="1">QJT</strain>
        <tissue evidence="1">Leaf</tissue>
    </source>
</reference>
<dbReference type="Proteomes" id="UP001417504">
    <property type="component" value="Unassembled WGS sequence"/>
</dbReference>
<protein>
    <submittedName>
        <fullName evidence="1">Uncharacterized protein</fullName>
    </submittedName>
</protein>
<gene>
    <name evidence="1" type="ORF">Sjap_018513</name>
</gene>
<dbReference type="EMBL" id="JBBNAE010000007">
    <property type="protein sequence ID" value="KAK9110453.1"/>
    <property type="molecule type" value="Genomic_DNA"/>
</dbReference>
<keyword evidence="2" id="KW-1185">Reference proteome</keyword>
<evidence type="ECO:0000313" key="2">
    <source>
        <dbReference type="Proteomes" id="UP001417504"/>
    </source>
</evidence>
<evidence type="ECO:0000313" key="1">
    <source>
        <dbReference type="EMBL" id="KAK9110453.1"/>
    </source>
</evidence>
<accession>A0AAP0NKL2</accession>
<dbReference type="AlphaFoldDB" id="A0AAP0NKL2"/>
<sequence length="49" mass="4772">MREDECSPYMLPIVDVDADAVGGLSIIGAGGPRGSCGGGGLGLPLLVGK</sequence>
<name>A0AAP0NKL2_9MAGN</name>